<dbReference type="SUPFAM" id="SSF53474">
    <property type="entry name" value="alpha/beta-Hydrolases"/>
    <property type="match status" value="1"/>
</dbReference>
<protein>
    <submittedName>
        <fullName evidence="3">Thioesterase</fullName>
    </submittedName>
</protein>
<comment type="caution">
    <text evidence="3">The sequence shown here is derived from an EMBL/GenBank/DDBJ whole genome shotgun (WGS) entry which is preliminary data.</text>
</comment>
<name>A0ABW8JK34_9GAMM</name>
<sequence length="250" mass="28006">MFAETLSGMPLRTIRRSPRATVRLLCFPPAGAGPSIFNEWANLLPEFVELVGVVYPGRECRSAEPLSRDLGIIADSVAEHIARSDDMPCAFFGHSMGGYVCFEVMQRLAGSTAYPDHVFLSAVPAPHMPVPEKLHGLPDSQFFRELVRLEGFPQEVLNTPELVRYALPILRADFTACETHRFKLHVPCRCPLSVYGGSTDIRVTRDRLEGWRHFAGLSFSLRIFEGGHFYLRKRQTELVGLICSELARMG</sequence>
<evidence type="ECO:0000256" key="1">
    <source>
        <dbReference type="ARBA" id="ARBA00007169"/>
    </source>
</evidence>
<evidence type="ECO:0000259" key="2">
    <source>
        <dbReference type="Pfam" id="PF00975"/>
    </source>
</evidence>
<organism evidence="3 4">
    <name type="scientific">Dyella jejuensis</name>
    <dbReference type="NCBI Taxonomy" id="1432009"/>
    <lineage>
        <taxon>Bacteria</taxon>
        <taxon>Pseudomonadati</taxon>
        <taxon>Pseudomonadota</taxon>
        <taxon>Gammaproteobacteria</taxon>
        <taxon>Lysobacterales</taxon>
        <taxon>Rhodanobacteraceae</taxon>
        <taxon>Dyella</taxon>
    </lineage>
</organism>
<dbReference type="EMBL" id="JADIKJ010000010">
    <property type="protein sequence ID" value="MFK2900611.1"/>
    <property type="molecule type" value="Genomic_DNA"/>
</dbReference>
<dbReference type="InterPro" id="IPR029058">
    <property type="entry name" value="AB_hydrolase_fold"/>
</dbReference>
<dbReference type="Pfam" id="PF00975">
    <property type="entry name" value="Thioesterase"/>
    <property type="match status" value="1"/>
</dbReference>
<dbReference type="PANTHER" id="PTHR11487">
    <property type="entry name" value="THIOESTERASE"/>
    <property type="match status" value="1"/>
</dbReference>
<evidence type="ECO:0000313" key="4">
    <source>
        <dbReference type="Proteomes" id="UP001620461"/>
    </source>
</evidence>
<dbReference type="Gene3D" id="3.40.50.1820">
    <property type="entry name" value="alpha/beta hydrolase"/>
    <property type="match status" value="1"/>
</dbReference>
<dbReference type="PANTHER" id="PTHR11487:SF0">
    <property type="entry name" value="S-ACYL FATTY ACID SYNTHASE THIOESTERASE, MEDIUM CHAIN"/>
    <property type="match status" value="1"/>
</dbReference>
<dbReference type="Proteomes" id="UP001620461">
    <property type="component" value="Unassembled WGS sequence"/>
</dbReference>
<proteinExistence type="inferred from homology"/>
<reference evidence="3 4" key="1">
    <citation type="submission" date="2020-10" db="EMBL/GenBank/DDBJ databases">
        <title>Phylogeny of dyella-like bacteria.</title>
        <authorList>
            <person name="Fu J."/>
        </authorList>
    </citation>
    <scope>NUCLEOTIDE SEQUENCE [LARGE SCALE GENOMIC DNA]</scope>
    <source>
        <strain evidence="3 4">JP1</strain>
    </source>
</reference>
<accession>A0ABW8JK34</accession>
<dbReference type="InterPro" id="IPR012223">
    <property type="entry name" value="TEII"/>
</dbReference>
<comment type="similarity">
    <text evidence="1">Belongs to the thioesterase family.</text>
</comment>
<dbReference type="InterPro" id="IPR001031">
    <property type="entry name" value="Thioesterase"/>
</dbReference>
<feature type="domain" description="Thioesterase" evidence="2">
    <location>
        <begin position="23"/>
        <end position="242"/>
    </location>
</feature>
<evidence type="ECO:0000313" key="3">
    <source>
        <dbReference type="EMBL" id="MFK2900611.1"/>
    </source>
</evidence>
<dbReference type="RefSeq" id="WP_404547074.1">
    <property type="nucleotide sequence ID" value="NZ_JADIKJ010000010.1"/>
</dbReference>
<gene>
    <name evidence="3" type="ORF">ISP15_09710</name>
</gene>
<keyword evidence="4" id="KW-1185">Reference proteome</keyword>